<feature type="binding site" evidence="4">
    <location>
        <position position="151"/>
    </location>
    <ligand>
        <name>Zn(2+)</name>
        <dbReference type="ChEBI" id="CHEBI:29105"/>
    </ligand>
</feature>
<dbReference type="InterPro" id="IPR029035">
    <property type="entry name" value="DHS-like_NAD/FAD-binding_dom"/>
</dbReference>
<dbReference type="NCBIfam" id="NF001754">
    <property type="entry name" value="PRK00481.1-4"/>
    <property type="match status" value="1"/>
</dbReference>
<evidence type="ECO:0000313" key="7">
    <source>
        <dbReference type="Proteomes" id="UP001229209"/>
    </source>
</evidence>
<keyword evidence="6" id="KW-0378">Hydrolase</keyword>
<keyword evidence="2" id="KW-0808">Transferase</keyword>
<dbReference type="InterPro" id="IPR026590">
    <property type="entry name" value="Ssirtuin_cat_dom"/>
</dbReference>
<dbReference type="InterPro" id="IPR050134">
    <property type="entry name" value="NAD-dep_sirtuin_deacylases"/>
</dbReference>
<keyword evidence="4" id="KW-0479">Metal-binding</keyword>
<comment type="caution">
    <text evidence="6">The sequence shown here is derived from an EMBL/GenBank/DDBJ whole genome shotgun (WGS) entry which is preliminary data.</text>
</comment>
<dbReference type="InterPro" id="IPR003000">
    <property type="entry name" value="Sirtuin"/>
</dbReference>
<feature type="binding site" evidence="4">
    <location>
        <position position="134"/>
    </location>
    <ligand>
        <name>Zn(2+)</name>
        <dbReference type="ChEBI" id="CHEBI:29105"/>
    </ligand>
</feature>
<dbReference type="Pfam" id="PF02146">
    <property type="entry name" value="SIR2"/>
    <property type="match status" value="1"/>
</dbReference>
<dbReference type="PROSITE" id="PS50305">
    <property type="entry name" value="SIRTUIN"/>
    <property type="match status" value="1"/>
</dbReference>
<dbReference type="SUPFAM" id="SSF52467">
    <property type="entry name" value="DHS-like NAD/FAD-binding domain"/>
    <property type="match status" value="1"/>
</dbReference>
<keyword evidence="4" id="KW-0862">Zinc</keyword>
<name>A0ABT9LXJ0_9BACL</name>
<proteinExistence type="predicted"/>
<sequence>MDWQTAERMANGIARARRLVVLTGAGMSTESGIPDFRSASGLWSANHRMEKMSVSYWKQNPDDFWAVFRETFLSPYFLQAEPHMGHYALASLEEGGRHGLVLLTQNVDGLHQLAGNRHVIELHGHLRTAHCPLCHTAYHMADLPRDETPYCTSLTLKGECGYPLRPDVVLFGDPVPDYTKAALLIEQADLLLVLGSSLLVEPVASLPFSRQASCPLYILNEESTPLDAEAEIVLHAKIGEVLPGLLAMV</sequence>
<dbReference type="Gene3D" id="3.30.1600.10">
    <property type="entry name" value="SIR2/SIRT2 'Small Domain"/>
    <property type="match status" value="1"/>
</dbReference>
<dbReference type="Proteomes" id="UP001229209">
    <property type="component" value="Unassembled WGS sequence"/>
</dbReference>
<evidence type="ECO:0000256" key="4">
    <source>
        <dbReference type="PROSITE-ProRule" id="PRU00236"/>
    </source>
</evidence>
<feature type="binding site" evidence="4">
    <location>
        <position position="131"/>
    </location>
    <ligand>
        <name>Zn(2+)</name>
        <dbReference type="ChEBI" id="CHEBI:29105"/>
    </ligand>
</feature>
<dbReference type="InterPro" id="IPR026591">
    <property type="entry name" value="Sirtuin_cat_small_dom_sf"/>
</dbReference>
<feature type="domain" description="Deacetylase sirtuin-type" evidence="5">
    <location>
        <begin position="1"/>
        <end position="249"/>
    </location>
</feature>
<dbReference type="EMBL" id="JAURUO010000010">
    <property type="protein sequence ID" value="MDP9728990.1"/>
    <property type="molecule type" value="Genomic_DNA"/>
</dbReference>
<keyword evidence="7" id="KW-1185">Reference proteome</keyword>
<feature type="active site" description="Proton acceptor" evidence="4">
    <location>
        <position position="123"/>
    </location>
</feature>
<accession>A0ABT9LXJ0</accession>
<evidence type="ECO:0000256" key="1">
    <source>
        <dbReference type="ARBA" id="ARBA00012928"/>
    </source>
</evidence>
<dbReference type="RefSeq" id="WP_306954674.1">
    <property type="nucleotide sequence ID" value="NZ_JAURUO010000010.1"/>
</dbReference>
<dbReference type="Gene3D" id="3.40.50.1220">
    <property type="entry name" value="TPP-binding domain"/>
    <property type="match status" value="1"/>
</dbReference>
<dbReference type="GO" id="GO:0016787">
    <property type="term" value="F:hydrolase activity"/>
    <property type="evidence" value="ECO:0007669"/>
    <property type="project" value="UniProtKB-KW"/>
</dbReference>
<reference evidence="6 7" key="1">
    <citation type="submission" date="2023-07" db="EMBL/GenBank/DDBJ databases">
        <title>Genomic Encyclopedia of Type Strains, Phase IV (KMG-IV): sequencing the most valuable type-strain genomes for metagenomic binning, comparative biology and taxonomic classification.</title>
        <authorList>
            <person name="Goeker M."/>
        </authorList>
    </citation>
    <scope>NUCLEOTIDE SEQUENCE [LARGE SCALE GENOMIC DNA]</scope>
    <source>
        <strain evidence="6 7">DSM 25924</strain>
    </source>
</reference>
<gene>
    <name evidence="6" type="ORF">J2S04_001953</name>
</gene>
<dbReference type="PANTHER" id="PTHR11085">
    <property type="entry name" value="NAD-DEPENDENT PROTEIN DEACYLASE SIRTUIN-5, MITOCHONDRIAL-RELATED"/>
    <property type="match status" value="1"/>
</dbReference>
<dbReference type="PANTHER" id="PTHR11085:SF4">
    <property type="entry name" value="NAD-DEPENDENT PROTEIN DEACYLASE"/>
    <property type="match status" value="1"/>
</dbReference>
<keyword evidence="3" id="KW-0520">NAD</keyword>
<evidence type="ECO:0000259" key="5">
    <source>
        <dbReference type="PROSITE" id="PS50305"/>
    </source>
</evidence>
<evidence type="ECO:0000313" key="6">
    <source>
        <dbReference type="EMBL" id="MDP9728990.1"/>
    </source>
</evidence>
<protein>
    <recommendedName>
        <fullName evidence="1">protein acetyllysine N-acetyltransferase</fullName>
        <ecNumber evidence="1">2.3.1.286</ecNumber>
    </recommendedName>
</protein>
<evidence type="ECO:0000256" key="3">
    <source>
        <dbReference type="ARBA" id="ARBA00023027"/>
    </source>
</evidence>
<feature type="binding site" evidence="4">
    <location>
        <position position="160"/>
    </location>
    <ligand>
        <name>Zn(2+)</name>
        <dbReference type="ChEBI" id="CHEBI:29105"/>
    </ligand>
</feature>
<evidence type="ECO:0000256" key="2">
    <source>
        <dbReference type="ARBA" id="ARBA00022679"/>
    </source>
</evidence>
<organism evidence="6 7">
    <name type="scientific">Alicyclobacillus tolerans</name>
    <dbReference type="NCBI Taxonomy" id="90970"/>
    <lineage>
        <taxon>Bacteria</taxon>
        <taxon>Bacillati</taxon>
        <taxon>Bacillota</taxon>
        <taxon>Bacilli</taxon>
        <taxon>Bacillales</taxon>
        <taxon>Alicyclobacillaceae</taxon>
        <taxon>Alicyclobacillus</taxon>
    </lineage>
</organism>
<dbReference type="EC" id="2.3.1.286" evidence="1"/>